<name>A0ABR3WA88_9PEZI</name>
<reference evidence="2 3" key="1">
    <citation type="journal article" date="2024" name="IMA Fungus">
        <title>IMA Genome - F19 : A genome assembly and annotation guide to empower mycologists, including annotated draft genome sequences of Ceratocystis pirilliformis, Diaporthe australafricana, Fusarium ophioides, Paecilomyces lecythidis, and Sporothrix stenoceras.</title>
        <authorList>
            <person name="Aylward J."/>
            <person name="Wilson A.M."/>
            <person name="Visagie C.M."/>
            <person name="Spraker J."/>
            <person name="Barnes I."/>
            <person name="Buitendag C."/>
            <person name="Ceriani C."/>
            <person name="Del Mar Angel L."/>
            <person name="du Plessis D."/>
            <person name="Fuchs T."/>
            <person name="Gasser K."/>
            <person name="Kramer D."/>
            <person name="Li W."/>
            <person name="Munsamy K."/>
            <person name="Piso A."/>
            <person name="Price J.L."/>
            <person name="Sonnekus B."/>
            <person name="Thomas C."/>
            <person name="van der Nest A."/>
            <person name="van Dijk A."/>
            <person name="van Heerden A."/>
            <person name="van Vuuren N."/>
            <person name="Yilmaz N."/>
            <person name="Duong T.A."/>
            <person name="van der Merwe N.A."/>
            <person name="Wingfield M.J."/>
            <person name="Wingfield B.D."/>
        </authorList>
    </citation>
    <scope>NUCLEOTIDE SEQUENCE [LARGE SCALE GENOMIC DNA]</scope>
    <source>
        <strain evidence="2 3">CMW 18300</strain>
    </source>
</reference>
<dbReference type="Proteomes" id="UP001583177">
    <property type="component" value="Unassembled WGS sequence"/>
</dbReference>
<evidence type="ECO:0000313" key="2">
    <source>
        <dbReference type="EMBL" id="KAL1856507.1"/>
    </source>
</evidence>
<sequence>MVTMGDAIAEFLETRHYKFPDADAQVESSSHSRQRKDPVRMRLAEWTVGRPVSWARAVSGPVWRASLFVFGVGLAVPSTLLGISLQHLKTDGFDISPAGISRLGFTLNSAFLVTGTTSGQFGGSGSNVIIANSFQILVSLLYLFYNNILTSQLVADEWTRFLRPDGKKTLRVSSPQGMQRSSYTLSLPFKYSIPLAILMMALHTLVSQSIFVISLAGFGPGPDPVRLPIFDKSSVGYSPLGISLSLGLVTVMILALVVNSLARRYPAMPENFASMGMCSAAISALSQRPDEDPDASLFPLRLGVIKSSGSGGEETGRLMFSTSIVIEEPRSGETRYPQPVTVSFRRSGWLRRIKATIIAAIGSVCAWIASARLTRGKQGR</sequence>
<evidence type="ECO:0000313" key="3">
    <source>
        <dbReference type="Proteomes" id="UP001583177"/>
    </source>
</evidence>
<evidence type="ECO:0000256" key="1">
    <source>
        <dbReference type="SAM" id="Phobius"/>
    </source>
</evidence>
<organism evidence="2 3">
    <name type="scientific">Diaporthe australafricana</name>
    <dbReference type="NCBI Taxonomy" id="127596"/>
    <lineage>
        <taxon>Eukaryota</taxon>
        <taxon>Fungi</taxon>
        <taxon>Dikarya</taxon>
        <taxon>Ascomycota</taxon>
        <taxon>Pezizomycotina</taxon>
        <taxon>Sordariomycetes</taxon>
        <taxon>Sordariomycetidae</taxon>
        <taxon>Diaporthales</taxon>
        <taxon>Diaporthaceae</taxon>
        <taxon>Diaporthe</taxon>
    </lineage>
</organism>
<feature type="transmembrane region" description="Helical" evidence="1">
    <location>
        <begin position="237"/>
        <end position="258"/>
    </location>
</feature>
<keyword evidence="3" id="KW-1185">Reference proteome</keyword>
<accession>A0ABR3WA88</accession>
<keyword evidence="1" id="KW-0812">Transmembrane</keyword>
<comment type="caution">
    <text evidence="2">The sequence shown here is derived from an EMBL/GenBank/DDBJ whole genome shotgun (WGS) entry which is preliminary data.</text>
</comment>
<dbReference type="PANTHER" id="PTHR35395:SF1">
    <property type="entry name" value="DUF6536 DOMAIN-CONTAINING PROTEIN"/>
    <property type="match status" value="1"/>
</dbReference>
<keyword evidence="1" id="KW-0472">Membrane</keyword>
<protein>
    <submittedName>
        <fullName evidence="2">Uncharacterized protein</fullName>
    </submittedName>
</protein>
<dbReference type="PANTHER" id="PTHR35395">
    <property type="entry name" value="DUF6536 DOMAIN-CONTAINING PROTEIN"/>
    <property type="match status" value="1"/>
</dbReference>
<feature type="transmembrane region" description="Helical" evidence="1">
    <location>
        <begin position="355"/>
        <end position="374"/>
    </location>
</feature>
<gene>
    <name evidence="2" type="ORF">Daus18300_010664</name>
</gene>
<keyword evidence="1" id="KW-1133">Transmembrane helix</keyword>
<feature type="transmembrane region" description="Helical" evidence="1">
    <location>
        <begin position="128"/>
        <end position="145"/>
    </location>
</feature>
<proteinExistence type="predicted"/>
<feature type="transmembrane region" description="Helical" evidence="1">
    <location>
        <begin position="195"/>
        <end position="217"/>
    </location>
</feature>
<dbReference type="EMBL" id="JAWRVE010000120">
    <property type="protein sequence ID" value="KAL1856507.1"/>
    <property type="molecule type" value="Genomic_DNA"/>
</dbReference>
<feature type="transmembrane region" description="Helical" evidence="1">
    <location>
        <begin position="62"/>
        <end position="83"/>
    </location>
</feature>